<gene>
    <name evidence="6" type="ORF">OG515_24935</name>
</gene>
<proteinExistence type="inferred from homology"/>
<accession>A0ABZ1XNU6</accession>
<dbReference type="PANTHER" id="PTHR43851">
    <property type="match status" value="1"/>
</dbReference>
<dbReference type="InterPro" id="IPR034646">
    <property type="entry name" value="ADCK3_dom"/>
</dbReference>
<dbReference type="InterPro" id="IPR004147">
    <property type="entry name" value="ABC1_dom"/>
</dbReference>
<name>A0ABZ1XNU6_9ACTN</name>
<evidence type="ECO:0000256" key="3">
    <source>
        <dbReference type="ARBA" id="ARBA00022741"/>
    </source>
</evidence>
<dbReference type="Pfam" id="PF03109">
    <property type="entry name" value="ABC1"/>
    <property type="match status" value="1"/>
</dbReference>
<evidence type="ECO:0000259" key="5">
    <source>
        <dbReference type="Pfam" id="PF03109"/>
    </source>
</evidence>
<keyword evidence="4" id="KW-0067">ATP-binding</keyword>
<dbReference type="Proteomes" id="UP001432060">
    <property type="component" value="Chromosome"/>
</dbReference>
<dbReference type="SUPFAM" id="SSF56112">
    <property type="entry name" value="Protein kinase-like (PK-like)"/>
    <property type="match status" value="1"/>
</dbReference>
<dbReference type="CDD" id="cd13970">
    <property type="entry name" value="ABC1_ADCK3"/>
    <property type="match status" value="1"/>
</dbReference>
<dbReference type="InterPro" id="IPR051409">
    <property type="entry name" value="Atypical_kinase_ADCK"/>
</dbReference>
<sequence length="475" mass="51919">MSDLPRKAVTRTAKLAALPLGFAGRATWGLGKRIGGKSAEIVGRELQQRTAEQLFKVLGELKGGAMKFGQAMSVFESALPEEVAGPYRAALTKLQEAAPPMPTRTVHTVLAERLGDEWRELFLEFDEKPAAAASIGQVHRAVWHDGREVAVKVQYPGAGEALLSDLTQLSRFARLLGPLIPGMDIKPLISELRDRVSEELDYELEASAQREHAAEFADDPDVVVPDVVHQRDQVLVTEWIDGTPLSEVIADGTEEERDRAGQLLARFLFSGPARTGLLHADPHPGNFRLLPPEKEGGARRLGVLDFGTVDRLPGGLPRTIGDSLRMTLDGDAEAVYALLCEEGFVKESIDLDPDAVLDYLLPIIEPAQADEFTFTRAWMRGQAARIADPRSPAHQLGKQLNLPPAYLLIHRVTLSTIGVLCQLDATVRLRDELEQWVPGFLPATEEELDELENLTVLGAGEPDAEEDEDEQPAGA</sequence>
<evidence type="ECO:0000313" key="7">
    <source>
        <dbReference type="Proteomes" id="UP001432060"/>
    </source>
</evidence>
<keyword evidence="6" id="KW-0418">Kinase</keyword>
<dbReference type="RefSeq" id="WP_329401606.1">
    <property type="nucleotide sequence ID" value="NZ_CP109019.1"/>
</dbReference>
<feature type="domain" description="ABC1 atypical kinase-like" evidence="5">
    <location>
        <begin position="93"/>
        <end position="336"/>
    </location>
</feature>
<evidence type="ECO:0000256" key="1">
    <source>
        <dbReference type="ARBA" id="ARBA00009670"/>
    </source>
</evidence>
<reference evidence="6" key="1">
    <citation type="submission" date="2022-10" db="EMBL/GenBank/DDBJ databases">
        <title>The complete genomes of actinobacterial strains from the NBC collection.</title>
        <authorList>
            <person name="Joergensen T.S."/>
            <person name="Alvarez Arevalo M."/>
            <person name="Sterndorff E.B."/>
            <person name="Faurdal D."/>
            <person name="Vuksanovic O."/>
            <person name="Mourched A.-S."/>
            <person name="Charusanti P."/>
            <person name="Shaw S."/>
            <person name="Blin K."/>
            <person name="Weber T."/>
        </authorList>
    </citation>
    <scope>NUCLEOTIDE SEQUENCE</scope>
    <source>
        <strain evidence="6">NBC_00668</strain>
    </source>
</reference>
<evidence type="ECO:0000313" key="6">
    <source>
        <dbReference type="EMBL" id="WUT85201.1"/>
    </source>
</evidence>
<organism evidence="6 7">
    <name type="scientific">Streptomyces melanogenes</name>
    <dbReference type="NCBI Taxonomy" id="67326"/>
    <lineage>
        <taxon>Bacteria</taxon>
        <taxon>Bacillati</taxon>
        <taxon>Actinomycetota</taxon>
        <taxon>Actinomycetes</taxon>
        <taxon>Kitasatosporales</taxon>
        <taxon>Streptomycetaceae</taxon>
        <taxon>Streptomyces</taxon>
    </lineage>
</organism>
<keyword evidence="2" id="KW-0808">Transferase</keyword>
<protein>
    <submittedName>
        <fullName evidence="6">AarF/ABC1/UbiB kinase family protein</fullName>
    </submittedName>
</protein>
<keyword evidence="3" id="KW-0547">Nucleotide-binding</keyword>
<comment type="similarity">
    <text evidence="1">Belongs to the protein kinase superfamily. ADCK protein kinase family.</text>
</comment>
<keyword evidence="7" id="KW-1185">Reference proteome</keyword>
<dbReference type="GO" id="GO:0016301">
    <property type="term" value="F:kinase activity"/>
    <property type="evidence" value="ECO:0007669"/>
    <property type="project" value="UniProtKB-KW"/>
</dbReference>
<dbReference type="EMBL" id="CP109019">
    <property type="protein sequence ID" value="WUT85201.1"/>
    <property type="molecule type" value="Genomic_DNA"/>
</dbReference>
<dbReference type="InterPro" id="IPR011009">
    <property type="entry name" value="Kinase-like_dom_sf"/>
</dbReference>
<evidence type="ECO:0000256" key="2">
    <source>
        <dbReference type="ARBA" id="ARBA00022679"/>
    </source>
</evidence>
<evidence type="ECO:0000256" key="4">
    <source>
        <dbReference type="ARBA" id="ARBA00022840"/>
    </source>
</evidence>
<dbReference type="PANTHER" id="PTHR43851:SF3">
    <property type="entry name" value="COENZYME Q8"/>
    <property type="match status" value="1"/>
</dbReference>